<dbReference type="Proteomes" id="UP001234581">
    <property type="component" value="Unassembled WGS sequence"/>
</dbReference>
<dbReference type="GeneID" id="83219918"/>
<dbReference type="GO" id="GO:0005634">
    <property type="term" value="C:nucleus"/>
    <property type="evidence" value="ECO:0007669"/>
    <property type="project" value="TreeGrafter"/>
</dbReference>
<dbReference type="GO" id="GO:0070475">
    <property type="term" value="P:rRNA base methylation"/>
    <property type="evidence" value="ECO:0007669"/>
    <property type="project" value="TreeGrafter"/>
</dbReference>
<evidence type="ECO:0000313" key="6">
    <source>
        <dbReference type="Proteomes" id="UP001234581"/>
    </source>
</evidence>
<feature type="binding site" evidence="3">
    <location>
        <position position="100"/>
    </location>
    <ligand>
        <name>S-adenosyl-L-methionine</name>
        <dbReference type="ChEBI" id="CHEBI:59789"/>
    </ligand>
</feature>
<name>A0AAD7URL6_9FUNG</name>
<protein>
    <recommendedName>
        <fullName evidence="7">U6 small nuclear RNA (adenine-(43)-N(6))-methyltransferase</fullName>
    </recommendedName>
</protein>
<dbReference type="Gene3D" id="3.40.50.150">
    <property type="entry name" value="Vaccinia Virus protein VP39"/>
    <property type="match status" value="1"/>
</dbReference>
<keyword evidence="6" id="KW-1185">Reference proteome</keyword>
<keyword evidence="3" id="KW-0949">S-adenosyl-L-methionine</keyword>
<dbReference type="PANTHER" id="PTHR13393">
    <property type="entry name" value="SAM-DEPENDENT METHYLTRANSFERASE"/>
    <property type="match status" value="1"/>
</dbReference>
<evidence type="ECO:0008006" key="7">
    <source>
        <dbReference type="Google" id="ProtNLM"/>
    </source>
</evidence>
<feature type="binding site" evidence="3">
    <location>
        <position position="128"/>
    </location>
    <ligand>
        <name>S-adenosyl-L-methionine</name>
        <dbReference type="ChEBI" id="CHEBI:59789"/>
    </ligand>
</feature>
<evidence type="ECO:0000313" key="5">
    <source>
        <dbReference type="EMBL" id="KAJ8651841.1"/>
    </source>
</evidence>
<dbReference type="AlphaFoldDB" id="A0AAD7URL6"/>
<evidence type="ECO:0000256" key="3">
    <source>
        <dbReference type="PIRSR" id="PIRSR037350-1"/>
    </source>
</evidence>
<keyword evidence="2" id="KW-0808">Transferase</keyword>
<evidence type="ECO:0000256" key="2">
    <source>
        <dbReference type="ARBA" id="ARBA00022679"/>
    </source>
</evidence>
<evidence type="ECO:0000256" key="4">
    <source>
        <dbReference type="SAM" id="MobiDB-lite"/>
    </source>
</evidence>
<reference evidence="5 6" key="1">
    <citation type="submission" date="2023-03" db="EMBL/GenBank/DDBJ databases">
        <title>Genome sequence of Lichtheimia ornata CBS 291.66.</title>
        <authorList>
            <person name="Mohabir J.T."/>
            <person name="Shea T.P."/>
            <person name="Kurbessoian T."/>
            <person name="Berby B."/>
            <person name="Fontaine J."/>
            <person name="Livny J."/>
            <person name="Gnirke A."/>
            <person name="Stajich J.E."/>
            <person name="Cuomo C.A."/>
        </authorList>
    </citation>
    <scope>NUCLEOTIDE SEQUENCE [LARGE SCALE GENOMIC DNA]</scope>
    <source>
        <strain evidence="5">CBS 291.66</strain>
    </source>
</reference>
<evidence type="ECO:0000256" key="1">
    <source>
        <dbReference type="ARBA" id="ARBA00022603"/>
    </source>
</evidence>
<dbReference type="PANTHER" id="PTHR13393:SF0">
    <property type="entry name" value="RNA N6-ADENOSINE-METHYLTRANSFERASE METTL16"/>
    <property type="match status" value="1"/>
</dbReference>
<feature type="region of interest" description="Disordered" evidence="4">
    <location>
        <begin position="1"/>
        <end position="30"/>
    </location>
</feature>
<comment type="caution">
    <text evidence="5">The sequence shown here is derived from an EMBL/GenBank/DDBJ whole genome shotgun (WGS) entry which is preliminary data.</text>
</comment>
<dbReference type="InterPro" id="IPR010286">
    <property type="entry name" value="METTL16/RlmF"/>
</dbReference>
<dbReference type="EMBL" id="JARTCD010000136">
    <property type="protein sequence ID" value="KAJ8651841.1"/>
    <property type="molecule type" value="Genomic_DNA"/>
</dbReference>
<keyword evidence="1" id="KW-0489">Methyltransferase</keyword>
<feature type="binding site" evidence="3">
    <location>
        <position position="200"/>
    </location>
    <ligand>
        <name>S-adenosyl-L-methionine</name>
        <dbReference type="ChEBI" id="CHEBI:59789"/>
    </ligand>
</feature>
<dbReference type="InterPro" id="IPR029063">
    <property type="entry name" value="SAM-dependent_MTases_sf"/>
</dbReference>
<dbReference type="RefSeq" id="XP_058336755.1">
    <property type="nucleotide sequence ID" value="XM_058492473.1"/>
</dbReference>
<organism evidence="5 6">
    <name type="scientific">Lichtheimia ornata</name>
    <dbReference type="NCBI Taxonomy" id="688661"/>
    <lineage>
        <taxon>Eukaryota</taxon>
        <taxon>Fungi</taxon>
        <taxon>Fungi incertae sedis</taxon>
        <taxon>Mucoromycota</taxon>
        <taxon>Mucoromycotina</taxon>
        <taxon>Mucoromycetes</taxon>
        <taxon>Mucorales</taxon>
        <taxon>Lichtheimiaceae</taxon>
        <taxon>Lichtheimia</taxon>
    </lineage>
</organism>
<accession>A0AAD7URL6</accession>
<dbReference type="SUPFAM" id="SSF53335">
    <property type="entry name" value="S-adenosyl-L-methionine-dependent methyltransferases"/>
    <property type="match status" value="1"/>
</dbReference>
<dbReference type="CDD" id="cd02440">
    <property type="entry name" value="AdoMet_MTases"/>
    <property type="match status" value="1"/>
</dbReference>
<proteinExistence type="predicted"/>
<sequence>MSSDKKRSYEASFPQQQQQEEDEDKKQLEDLSRFPPKFEELAEAYPSFRQFVRYDRKGRPCIEFKDPAAVRMLNWCLLKHHFSLDVTFPHDRLCPPVPGRLAYIRWIEDILKETMPPSSEPVHGIDIGVGASCIYPLLGCARNPKWHFLGTEIDEASMNYAKENVEWNQLQDRISLRLNKDPSRIFMLEDTRKYAFCMCNPPFYESKEEVDEGLENKELEPSSICTGSTNEMITPGGELQFIGQIINESLEYKDQIMWYTSLIGLKKTIKPITQKLKANNITNYVVTSFCQGKTTRWAIAWSFGSVRINDAQSIDEYHPKSQFTLQVAKSADYVRQQVEFILSDLRITFQDQPIRGAPRANTWSRAARRQLKKKQKIQEEDTPLFFFQMEIEEGTKDDGCHLTCKWTKGENRDAFESFWNHVKKRVEEACDISRGSSYNG</sequence>
<feature type="binding site" evidence="3">
    <location>
        <position position="152"/>
    </location>
    <ligand>
        <name>S-adenosyl-L-methionine</name>
        <dbReference type="ChEBI" id="CHEBI:59789"/>
    </ligand>
</feature>
<gene>
    <name evidence="5" type="ORF">O0I10_012581</name>
</gene>
<dbReference type="Pfam" id="PF05971">
    <property type="entry name" value="Methyltransf_10"/>
    <property type="match status" value="1"/>
</dbReference>
<dbReference type="GO" id="GO:0008168">
    <property type="term" value="F:methyltransferase activity"/>
    <property type="evidence" value="ECO:0007669"/>
    <property type="project" value="UniProtKB-UniRule"/>
</dbReference>